<dbReference type="RefSeq" id="XP_020132548.1">
    <property type="nucleotide sequence ID" value="XM_020270686.1"/>
</dbReference>
<dbReference type="GeneID" id="31010945"/>
<accession>A0A1J9R6R6</accession>
<gene>
    <name evidence="5" type="ORF">BKCO1_12000188</name>
</gene>
<name>A0A1J9R6R6_9PEZI</name>
<dbReference type="InterPro" id="IPR036291">
    <property type="entry name" value="NAD(P)-bd_dom_sf"/>
</dbReference>
<comment type="similarity">
    <text evidence="1 3">Belongs to the short-chain dehydrogenases/reductases (SDR) family.</text>
</comment>
<dbReference type="GO" id="GO:0016616">
    <property type="term" value="F:oxidoreductase activity, acting on the CH-OH group of donors, NAD or NADP as acceptor"/>
    <property type="evidence" value="ECO:0007669"/>
    <property type="project" value="TreeGrafter"/>
</dbReference>
<dbReference type="AlphaFoldDB" id="A0A1J9R6R6"/>
<dbReference type="Pfam" id="PF00106">
    <property type="entry name" value="adh_short"/>
    <property type="match status" value="1"/>
</dbReference>
<dbReference type="Proteomes" id="UP000183809">
    <property type="component" value="Unassembled WGS sequence"/>
</dbReference>
<feature type="region of interest" description="Disordered" evidence="4">
    <location>
        <begin position="1"/>
        <end position="23"/>
    </location>
</feature>
<evidence type="ECO:0000256" key="3">
    <source>
        <dbReference type="RuleBase" id="RU000363"/>
    </source>
</evidence>
<protein>
    <submittedName>
        <fullName evidence="5">Short-chain dehydrogenase reductase 2</fullName>
    </submittedName>
</protein>
<comment type="caution">
    <text evidence="5">The sequence shown here is derived from an EMBL/GenBank/DDBJ whole genome shotgun (WGS) entry which is preliminary data.</text>
</comment>
<dbReference type="OrthoDB" id="10253736at2759"/>
<dbReference type="Gene3D" id="3.40.50.720">
    <property type="entry name" value="NAD(P)-binding Rossmann-like Domain"/>
    <property type="match status" value="1"/>
</dbReference>
<organism evidence="5 6">
    <name type="scientific">Diplodia corticola</name>
    <dbReference type="NCBI Taxonomy" id="236234"/>
    <lineage>
        <taxon>Eukaryota</taxon>
        <taxon>Fungi</taxon>
        <taxon>Dikarya</taxon>
        <taxon>Ascomycota</taxon>
        <taxon>Pezizomycotina</taxon>
        <taxon>Dothideomycetes</taxon>
        <taxon>Dothideomycetes incertae sedis</taxon>
        <taxon>Botryosphaeriales</taxon>
        <taxon>Botryosphaeriaceae</taxon>
        <taxon>Diplodia</taxon>
    </lineage>
</organism>
<dbReference type="EMBL" id="MNUE01000012">
    <property type="protein sequence ID" value="OJD36288.1"/>
    <property type="molecule type" value="Genomic_DNA"/>
</dbReference>
<evidence type="ECO:0000256" key="1">
    <source>
        <dbReference type="ARBA" id="ARBA00006484"/>
    </source>
</evidence>
<keyword evidence="6" id="KW-1185">Reference proteome</keyword>
<evidence type="ECO:0000313" key="6">
    <source>
        <dbReference type="Proteomes" id="UP000183809"/>
    </source>
</evidence>
<dbReference type="STRING" id="236234.A0A1J9R6R6"/>
<evidence type="ECO:0000256" key="2">
    <source>
        <dbReference type="ARBA" id="ARBA00023002"/>
    </source>
</evidence>
<feature type="region of interest" description="Disordered" evidence="4">
    <location>
        <begin position="446"/>
        <end position="479"/>
    </location>
</feature>
<dbReference type="SUPFAM" id="SSF51735">
    <property type="entry name" value="NAD(P)-binding Rossmann-fold domains"/>
    <property type="match status" value="1"/>
</dbReference>
<evidence type="ECO:0000256" key="4">
    <source>
        <dbReference type="SAM" id="MobiDB-lite"/>
    </source>
</evidence>
<reference evidence="5 6" key="1">
    <citation type="submission" date="2016-10" db="EMBL/GenBank/DDBJ databases">
        <title>Proteomics and genomics reveal pathogen-plant mechanisms compatible with a hemibiotrophic lifestyle of Diplodia corticola.</title>
        <authorList>
            <person name="Fernandes I."/>
            <person name="De Jonge R."/>
            <person name="Van De Peer Y."/>
            <person name="Devreese B."/>
            <person name="Alves A."/>
            <person name="Esteves A.C."/>
        </authorList>
    </citation>
    <scope>NUCLEOTIDE SEQUENCE [LARGE SCALE GENOMIC DNA]</scope>
    <source>
        <strain evidence="5 6">CBS 112549</strain>
    </source>
</reference>
<dbReference type="PANTHER" id="PTHR24322">
    <property type="entry name" value="PKSB"/>
    <property type="match status" value="1"/>
</dbReference>
<dbReference type="InterPro" id="IPR002347">
    <property type="entry name" value="SDR_fam"/>
</dbReference>
<dbReference type="PRINTS" id="PR00080">
    <property type="entry name" value="SDRFAMILY"/>
</dbReference>
<keyword evidence="2" id="KW-0560">Oxidoreductase</keyword>
<evidence type="ECO:0000313" key="5">
    <source>
        <dbReference type="EMBL" id="OJD36288.1"/>
    </source>
</evidence>
<proteinExistence type="inferred from homology"/>
<sequence>MASSSSGRPRNNNINTNTANTTNTTNALSKAASASTAALARALAAALAAALNVVVSPSLTGLALLLLGTRGGPAPVRDARARFERALSGAWPGRSPPVLIIDEYRAGRRRRRLERATGVLRVLFAVGVARAANAVLSRWAMRQWRWGWGWEGVGLGLGWKRGSKGRVIGRTDQRGAAGWDFDGKRGVGEVVVVTGGCGGIGKEIVMGLVGGPKGGRRGVEGVKVVVVDVVELPVELEGRANIAFYGCDLTSPASIHSTASLIRADCGDPTVLINNAGIAHQHAILEGNDEYDEQLFRVNVLSHFSLIREFLPGMLAQKKGHIVTVASLASYYTPSGIVNYAASKAAVLSLHEGLNVELRHRYGPAGKHIITSIIHPTWTQTPIVDSWVASLKKSGAPIITPAEVAAKIVRQVLRAEPAQVFVPERSALISSFKGWPTWLQELLRDSGDRKTRPLDDDDYSGGEDRDALGSSRSYDIVEG</sequence>
<dbReference type="PANTHER" id="PTHR24322:SF736">
    <property type="entry name" value="RETINOL DEHYDROGENASE 10"/>
    <property type="match status" value="1"/>
</dbReference>
<feature type="compositionally biased region" description="Polar residues" evidence="4">
    <location>
        <begin position="1"/>
        <end position="10"/>
    </location>
</feature>
<feature type="compositionally biased region" description="Low complexity" evidence="4">
    <location>
        <begin position="11"/>
        <end position="23"/>
    </location>
</feature>
<dbReference type="PRINTS" id="PR00081">
    <property type="entry name" value="GDHRDH"/>
</dbReference>